<proteinExistence type="predicted"/>
<accession>A0A212D725</accession>
<protein>
    <submittedName>
        <fullName evidence="1">Uncharacterized protein</fullName>
    </submittedName>
</protein>
<gene>
    <name evidence="1" type="ORF">Celaphus_00001569</name>
</gene>
<comment type="caution">
    <text evidence="1">The sequence shown here is derived from an EMBL/GenBank/DDBJ whole genome shotgun (WGS) entry which is preliminary data.</text>
</comment>
<sequence>MTLPWRGAPITCGLTPTSLADLEAFMKVARMGLTKPVKEGDYDGLVEVMGHLMKVKERQTATDNMFEPLKQTIELLKS</sequence>
<evidence type="ECO:0000313" key="2">
    <source>
        <dbReference type="Proteomes" id="UP000242450"/>
    </source>
</evidence>
<organism evidence="1 2">
    <name type="scientific">Cervus elaphus hippelaphus</name>
    <name type="common">European red deer</name>
    <dbReference type="NCBI Taxonomy" id="46360"/>
    <lineage>
        <taxon>Eukaryota</taxon>
        <taxon>Metazoa</taxon>
        <taxon>Chordata</taxon>
        <taxon>Craniata</taxon>
        <taxon>Vertebrata</taxon>
        <taxon>Euteleostomi</taxon>
        <taxon>Mammalia</taxon>
        <taxon>Eutheria</taxon>
        <taxon>Laurasiatheria</taxon>
        <taxon>Artiodactyla</taxon>
        <taxon>Ruminantia</taxon>
        <taxon>Pecora</taxon>
        <taxon>Cervidae</taxon>
        <taxon>Cervinae</taxon>
        <taxon>Cervus</taxon>
    </lineage>
</organism>
<dbReference type="OrthoDB" id="286107at2759"/>
<dbReference type="Proteomes" id="UP000242450">
    <property type="component" value="Chromosome 5"/>
</dbReference>
<dbReference type="AlphaFoldDB" id="A0A212D725"/>
<dbReference type="EMBL" id="MKHE01000005">
    <property type="protein sequence ID" value="OWK13992.1"/>
    <property type="molecule type" value="Genomic_DNA"/>
</dbReference>
<keyword evidence="2" id="KW-1185">Reference proteome</keyword>
<reference evidence="1 2" key="1">
    <citation type="journal article" date="2018" name="Mol. Genet. Genomics">
        <title>The red deer Cervus elaphus genome CerEla1.0: sequencing, annotating, genes, and chromosomes.</title>
        <authorList>
            <person name="Bana N.A."/>
            <person name="Nyiri A."/>
            <person name="Nagy J."/>
            <person name="Frank K."/>
            <person name="Nagy T."/>
            <person name="Steger V."/>
            <person name="Schiller M."/>
            <person name="Lakatos P."/>
            <person name="Sugar L."/>
            <person name="Horn P."/>
            <person name="Barta E."/>
            <person name="Orosz L."/>
        </authorList>
    </citation>
    <scope>NUCLEOTIDE SEQUENCE [LARGE SCALE GENOMIC DNA]</scope>
    <source>
        <strain evidence="1">Hungarian</strain>
    </source>
</reference>
<name>A0A212D725_CEREH</name>
<evidence type="ECO:0000313" key="1">
    <source>
        <dbReference type="EMBL" id="OWK13992.1"/>
    </source>
</evidence>